<evidence type="ECO:0000313" key="2">
    <source>
        <dbReference type="Proteomes" id="UP000000628"/>
    </source>
</evidence>
<dbReference type="PANTHER" id="PTHR10668:SF105">
    <property type="entry name" value="DEHYDROGENASE-RELATED"/>
    <property type="match status" value="1"/>
</dbReference>
<dbReference type="HOGENOM" id="CLU_019327_1_1_11"/>
<reference evidence="1 2" key="1">
    <citation type="journal article" date="2009" name="Stand. Genomic Sci.">
        <title>Complete genome sequence of Jonesia denitrificans type strain (Prevot 55134).</title>
        <authorList>
            <person name="Pukall R."/>
            <person name="Gehrich-Schroter G."/>
            <person name="Lapidus A."/>
            <person name="Nolan M."/>
            <person name="Glavina Del Rio T."/>
            <person name="Lucas S."/>
            <person name="Chen F."/>
            <person name="Tice H."/>
            <person name="Pitluck S."/>
            <person name="Cheng J.F."/>
            <person name="Copeland A."/>
            <person name="Saunders E."/>
            <person name="Brettin T."/>
            <person name="Detter J.C."/>
            <person name="Bruce D."/>
            <person name="Goodwin L."/>
            <person name="Pati A."/>
            <person name="Ivanova N."/>
            <person name="Mavromatis K."/>
            <person name="Ovchinnikova G."/>
            <person name="Chen A."/>
            <person name="Palaniappan K."/>
            <person name="Land M."/>
            <person name="Hauser L."/>
            <person name="Chang Y.J."/>
            <person name="Jeffries C.D."/>
            <person name="Chain P."/>
            <person name="Goker M."/>
            <person name="Bristow J."/>
            <person name="Eisen J.A."/>
            <person name="Markowitz V."/>
            <person name="Hugenholtz P."/>
            <person name="Kyrpides N.C."/>
            <person name="Klenk H.P."/>
            <person name="Han C."/>
        </authorList>
    </citation>
    <scope>NUCLEOTIDE SEQUENCE [LARGE SCALE GENOMIC DNA]</scope>
    <source>
        <strain evidence="2">ATCC 14870 / DSM 20603 / BCRC 15368 / CIP 55.134 / JCM 11481 / NBRC 15587 / NCTC 10816 / Prevot 55134</strain>
    </source>
</reference>
<name>C7R0X1_JONDD</name>
<sequence>MDVVVVGSGPNGLAAAVTCARAGLSVVVLEANDTVGGGARTVDLGLMSGMRHDLCSAVHPMAVASPFFVEFDLAARGVVLHEPEVQYAQPLDARRAAVAYRSLDRTARELGGDDGAWRALMEPLASRPDAVIAAALSDKRSLPAHLLSRAWGMASFGAAVVEQGSPLWNARFHGDAAPALLTGVASHAISPLPSFAGAGTALMLGALAHSHGWVIPQGGSQVIVDALVADLVAHGGRVVTGCRVVERGDLPRARSVVFDTTPHAALSIVGDAVPARLRRALERFRYGNAAAKVDFVVSEPIPWGDSRMRGAGTVHVGGTRGEMVAAEAAVDRGVVPASPMVLVSDPAVADPSRAVAGHRPVWSYAHVPRDSEVDPTDLVIAQIERFAPGFRDTIVASQAIPASQMSAHNANYVGGDIAAGAATMWQIIARPSLSRDPYSLGVARMWLCSSSTPPGPGVHGLGGWFAAQRVLAQDFGVMTPPSLAPSR</sequence>
<dbReference type="SUPFAM" id="SSF51905">
    <property type="entry name" value="FAD/NAD(P)-binding domain"/>
    <property type="match status" value="1"/>
</dbReference>
<dbReference type="Proteomes" id="UP000000628">
    <property type="component" value="Chromosome"/>
</dbReference>
<gene>
    <name evidence="1" type="ordered locus">Jden_2057</name>
</gene>
<proteinExistence type="predicted"/>
<dbReference type="Gene3D" id="3.50.50.60">
    <property type="entry name" value="FAD/NAD(P)-binding domain"/>
    <property type="match status" value="2"/>
</dbReference>
<dbReference type="InterPro" id="IPR036188">
    <property type="entry name" value="FAD/NAD-bd_sf"/>
</dbReference>
<accession>C7R0X1</accession>
<dbReference type="Pfam" id="PF13450">
    <property type="entry name" value="NAD_binding_8"/>
    <property type="match status" value="1"/>
</dbReference>
<dbReference type="EMBL" id="CP001706">
    <property type="protein sequence ID" value="ACV09695.1"/>
    <property type="molecule type" value="Genomic_DNA"/>
</dbReference>
<dbReference type="KEGG" id="jde:Jden_2057"/>
<dbReference type="AlphaFoldDB" id="C7R0X1"/>
<protein>
    <submittedName>
        <fullName evidence="1">FAD dependent oxidoreductase</fullName>
    </submittedName>
</protein>
<keyword evidence="2" id="KW-1185">Reference proteome</keyword>
<dbReference type="eggNOG" id="COG1233">
    <property type="taxonomic scope" value="Bacteria"/>
</dbReference>
<dbReference type="PANTHER" id="PTHR10668">
    <property type="entry name" value="PHYTOENE DEHYDROGENASE"/>
    <property type="match status" value="1"/>
</dbReference>
<organism evidence="1 2">
    <name type="scientific">Jonesia denitrificans (strain ATCC 14870 / DSM 20603 / BCRC 15368 / CIP 55.134 / JCM 11481 / NBRC 15587 / NCTC 10816 / Prevot 55134)</name>
    <name type="common">Listeria denitrificans</name>
    <dbReference type="NCBI Taxonomy" id="471856"/>
    <lineage>
        <taxon>Bacteria</taxon>
        <taxon>Bacillati</taxon>
        <taxon>Actinomycetota</taxon>
        <taxon>Actinomycetes</taxon>
        <taxon>Micrococcales</taxon>
        <taxon>Jonesiaceae</taxon>
        <taxon>Jonesia</taxon>
    </lineage>
</organism>
<evidence type="ECO:0000313" key="1">
    <source>
        <dbReference type="EMBL" id="ACV09695.1"/>
    </source>
</evidence>
<dbReference type="STRING" id="471856.Jden_2057"/>